<evidence type="ECO:0000313" key="2">
    <source>
        <dbReference type="Proteomes" id="UP000294530"/>
    </source>
</evidence>
<sequence length="99" mass="11387">MASDAGKMFIFCFSTKVDERRRLLGHCSLPGNDVTAEIKTGISSSKISLMQAHQRLAEWGDKLSDLGLKMELMKKNSEEFYQTMKVFNNKIADKNWYEF</sequence>
<dbReference type="Proteomes" id="UP000294530">
    <property type="component" value="Unassembled WGS sequence"/>
</dbReference>
<dbReference type="EMBL" id="SHOA02000013">
    <property type="protein sequence ID" value="TDH65762.1"/>
    <property type="molecule type" value="Genomic_DNA"/>
</dbReference>
<organism evidence="1 2">
    <name type="scientific">Bremia lactucae</name>
    <name type="common">Lettuce downy mildew</name>
    <dbReference type="NCBI Taxonomy" id="4779"/>
    <lineage>
        <taxon>Eukaryota</taxon>
        <taxon>Sar</taxon>
        <taxon>Stramenopiles</taxon>
        <taxon>Oomycota</taxon>
        <taxon>Peronosporomycetes</taxon>
        <taxon>Peronosporales</taxon>
        <taxon>Peronosporaceae</taxon>
        <taxon>Bremia</taxon>
    </lineage>
</organism>
<keyword evidence="2" id="KW-1185">Reference proteome</keyword>
<reference evidence="1 2" key="1">
    <citation type="journal article" date="2021" name="Genome Biol.">
        <title>AFLAP: assembly-free linkage analysis pipeline using k-mers from genome sequencing data.</title>
        <authorList>
            <person name="Fletcher K."/>
            <person name="Zhang L."/>
            <person name="Gil J."/>
            <person name="Han R."/>
            <person name="Cavanaugh K."/>
            <person name="Michelmore R."/>
        </authorList>
    </citation>
    <scope>NUCLEOTIDE SEQUENCE [LARGE SCALE GENOMIC DNA]</scope>
    <source>
        <strain evidence="1 2">SF5</strain>
    </source>
</reference>
<dbReference type="GeneID" id="94346781"/>
<proteinExistence type="predicted"/>
<protein>
    <recommendedName>
        <fullName evidence="3">V-SNARE coiled-coil homology domain-containing protein</fullName>
    </recommendedName>
</protein>
<evidence type="ECO:0008006" key="3">
    <source>
        <dbReference type="Google" id="ProtNLM"/>
    </source>
</evidence>
<accession>A0A976IBJ5</accession>
<dbReference type="KEGG" id="blac:94346781"/>
<dbReference type="AlphaFoldDB" id="A0A976IBJ5"/>
<evidence type="ECO:0000313" key="1">
    <source>
        <dbReference type="EMBL" id="TDH65762.1"/>
    </source>
</evidence>
<dbReference type="RefSeq" id="XP_067815261.1">
    <property type="nucleotide sequence ID" value="XM_067961110.1"/>
</dbReference>
<comment type="caution">
    <text evidence="1">The sequence shown here is derived from an EMBL/GenBank/DDBJ whole genome shotgun (WGS) entry which is preliminary data.</text>
</comment>
<name>A0A976IBJ5_BRELC</name>
<dbReference type="Gene3D" id="1.20.5.110">
    <property type="match status" value="1"/>
</dbReference>
<dbReference type="OrthoDB" id="19944at2759"/>
<gene>
    <name evidence="1" type="ORF">CCR75_003013</name>
</gene>